<feature type="transmembrane region" description="Helical" evidence="5">
    <location>
        <begin position="48"/>
        <end position="69"/>
    </location>
</feature>
<evidence type="ECO:0000256" key="2">
    <source>
        <dbReference type="ARBA" id="ARBA00022692"/>
    </source>
</evidence>
<dbReference type="OrthoDB" id="19080at2157"/>
<dbReference type="STRING" id="1184251.TCELL_0945"/>
<evidence type="ECO:0000313" key="7">
    <source>
        <dbReference type="Proteomes" id="UP000005270"/>
    </source>
</evidence>
<dbReference type="Pfam" id="PF02361">
    <property type="entry name" value="CbiQ"/>
    <property type="match status" value="1"/>
</dbReference>
<dbReference type="EMBL" id="CP003531">
    <property type="protein sequence ID" value="AFK51369.1"/>
    <property type="molecule type" value="Genomic_DNA"/>
</dbReference>
<dbReference type="GeneID" id="13013262"/>
<reference evidence="6 7" key="1">
    <citation type="journal article" date="2012" name="J. Bacteriol.">
        <title>Complete genome sequence of the hyperthermophilic cellulolytic Crenarchaeon 'Thermogladius cellulolyticus' 1633.</title>
        <authorList>
            <person name="Mardanov A.V."/>
            <person name="Kochetkova T.V."/>
            <person name="Beletsky A.V."/>
            <person name="Bonch-Osmolovskaya E.A."/>
            <person name="Ravin N.V."/>
            <person name="Skryabin K.G."/>
        </authorList>
    </citation>
    <scope>NUCLEOTIDE SEQUENCE [LARGE SCALE GENOMIC DNA]</scope>
    <source>
        <strain evidence="7">DSM 22663 / VKM B-2946 / 1633</strain>
    </source>
</reference>
<keyword evidence="2 5" id="KW-0812">Transmembrane</keyword>
<evidence type="ECO:0000256" key="1">
    <source>
        <dbReference type="ARBA" id="ARBA00004141"/>
    </source>
</evidence>
<dbReference type="KEGG" id="thg:TCELL_0945"/>
<dbReference type="AlphaFoldDB" id="I3TF31"/>
<evidence type="ECO:0000256" key="3">
    <source>
        <dbReference type="ARBA" id="ARBA00022989"/>
    </source>
</evidence>
<dbReference type="InParanoid" id="I3TF31"/>
<accession>I3TF31</accession>
<dbReference type="HOGENOM" id="CLU_1197677_0_0_2"/>
<evidence type="ECO:0000256" key="4">
    <source>
        <dbReference type="ARBA" id="ARBA00023136"/>
    </source>
</evidence>
<dbReference type="InterPro" id="IPR003339">
    <property type="entry name" value="ABC/ECF_trnsptr_transmembrane"/>
</dbReference>
<gene>
    <name evidence="6" type="ordered locus">TCELL_0945</name>
</gene>
<organism evidence="6 7">
    <name type="scientific">Thermogladius calderae (strain DSM 22663 / VKM B-2946 / 1633)</name>
    <dbReference type="NCBI Taxonomy" id="1184251"/>
    <lineage>
        <taxon>Archaea</taxon>
        <taxon>Thermoproteota</taxon>
        <taxon>Thermoprotei</taxon>
        <taxon>Desulfurococcales</taxon>
        <taxon>Desulfurococcaceae</taxon>
        <taxon>Thermogladius</taxon>
    </lineage>
</organism>
<keyword evidence="4 5" id="KW-0472">Membrane</keyword>
<keyword evidence="3 5" id="KW-1133">Transmembrane helix</keyword>
<dbReference type="GO" id="GO:0005886">
    <property type="term" value="C:plasma membrane"/>
    <property type="evidence" value="ECO:0007669"/>
    <property type="project" value="UniProtKB-ARBA"/>
</dbReference>
<dbReference type="CDD" id="cd16914">
    <property type="entry name" value="EcfT"/>
    <property type="match status" value="1"/>
</dbReference>
<dbReference type="RefSeq" id="WP_014737619.1">
    <property type="nucleotide sequence ID" value="NC_017954.1"/>
</dbReference>
<dbReference type="Proteomes" id="UP000005270">
    <property type="component" value="Chromosome"/>
</dbReference>
<evidence type="ECO:0000256" key="5">
    <source>
        <dbReference type="SAM" id="Phobius"/>
    </source>
</evidence>
<proteinExistence type="predicted"/>
<sequence>MARPSASLGFLIALGLSLAAFVLENEAVLLALSLACLAASFKRLRRVYWVYALYAVGLTGVFVNAVLFNNTGSTVFHLLGYPVRSGAVEGFVRVSLRLLLIAAAGSWFITSYTPVEVARGLERELGVPKGVAYAVAYAFRLMPLVARDYREVEFVRKERGKRAVPVTPGDLASIITPLLRIGYERALWTGISMELRGFSLRRVKREFRLLYR</sequence>
<protein>
    <submittedName>
        <fullName evidence="6">Cobalt transport protein</fullName>
    </submittedName>
</protein>
<evidence type="ECO:0000313" key="6">
    <source>
        <dbReference type="EMBL" id="AFK51369.1"/>
    </source>
</evidence>
<comment type="subcellular location">
    <subcellularLocation>
        <location evidence="1">Membrane</location>
        <topology evidence="1">Multi-pass membrane protein</topology>
    </subcellularLocation>
</comment>
<dbReference type="eggNOG" id="arCOG02252">
    <property type="taxonomic scope" value="Archaea"/>
</dbReference>
<name>I3TF31_THEC1</name>
<keyword evidence="7" id="KW-1185">Reference proteome</keyword>